<dbReference type="GO" id="GO:0005789">
    <property type="term" value="C:endoplasmic reticulum membrane"/>
    <property type="evidence" value="ECO:0007669"/>
    <property type="project" value="UniProtKB-SubCell"/>
</dbReference>
<feature type="transmembrane region" description="Helical" evidence="14">
    <location>
        <begin position="18"/>
        <end position="37"/>
    </location>
</feature>
<evidence type="ECO:0000256" key="7">
    <source>
        <dbReference type="ARBA" id="ARBA00023004"/>
    </source>
</evidence>
<name>A0A2I4BID7_AUSLI</name>
<feature type="binding site" description="axial binding residue" evidence="11">
    <location>
        <position position="469"/>
    </location>
    <ligand>
        <name>heme</name>
        <dbReference type="ChEBI" id="CHEBI:30413"/>
    </ligand>
    <ligandPart>
        <name>Fe</name>
        <dbReference type="ChEBI" id="CHEBI:18248"/>
    </ligandPart>
</feature>
<dbReference type="Proteomes" id="UP000192220">
    <property type="component" value="Unplaced"/>
</dbReference>
<evidence type="ECO:0000256" key="12">
    <source>
        <dbReference type="RuleBase" id="RU000461"/>
    </source>
</evidence>
<evidence type="ECO:0000256" key="8">
    <source>
        <dbReference type="ARBA" id="ARBA00023033"/>
    </source>
</evidence>
<dbReference type="GO" id="GO:0004508">
    <property type="term" value="F:steroid 17-alpha-monooxygenase activity"/>
    <property type="evidence" value="ECO:0007669"/>
    <property type="project" value="TreeGrafter"/>
</dbReference>
<protein>
    <recommendedName>
        <fullName evidence="13">Cytochrome P450 1A</fullName>
        <ecNumber evidence="13">1.14.14.1</ecNumber>
    </recommendedName>
</protein>
<reference evidence="16" key="1">
    <citation type="submission" date="2025-08" db="UniProtKB">
        <authorList>
            <consortium name="RefSeq"/>
        </authorList>
    </citation>
    <scope>IDENTIFICATION</scope>
    <source>
        <strain evidence="16">Quisiro</strain>
        <tissue evidence="16">Liver</tissue>
    </source>
</reference>
<dbReference type="GO" id="GO:0042448">
    <property type="term" value="P:progesterone metabolic process"/>
    <property type="evidence" value="ECO:0007669"/>
    <property type="project" value="TreeGrafter"/>
</dbReference>
<dbReference type="PROSITE" id="PS00086">
    <property type="entry name" value="CYTOCHROME_P450"/>
    <property type="match status" value="1"/>
</dbReference>
<dbReference type="InterPro" id="IPR017972">
    <property type="entry name" value="Cyt_P450_CS"/>
</dbReference>
<keyword evidence="13" id="KW-0492">Microsome</keyword>
<dbReference type="GO" id="GO:0005506">
    <property type="term" value="F:iron ion binding"/>
    <property type="evidence" value="ECO:0007669"/>
    <property type="project" value="UniProtKB-UniRule"/>
</dbReference>
<keyword evidence="8 12" id="KW-0503">Monooxygenase</keyword>
<keyword evidence="14" id="KW-1133">Transmembrane helix</keyword>
<comment type="function">
    <text evidence="13">Cytochromes P450 are a group of heme-thiolate monooxygenases. They oxidize a variety of structurally unrelated compounds, including steroids, fatty acids, and xenobiotics.</text>
</comment>
<evidence type="ECO:0000256" key="10">
    <source>
        <dbReference type="ARBA" id="ARBA00047827"/>
    </source>
</evidence>
<keyword evidence="9 14" id="KW-0472">Membrane</keyword>
<evidence type="ECO:0000256" key="9">
    <source>
        <dbReference type="ARBA" id="ARBA00023136"/>
    </source>
</evidence>
<keyword evidence="15" id="KW-1185">Reference proteome</keyword>
<dbReference type="InterPro" id="IPR036396">
    <property type="entry name" value="Cyt_P450_sf"/>
</dbReference>
<dbReference type="Pfam" id="PF00067">
    <property type="entry name" value="p450"/>
    <property type="match status" value="1"/>
</dbReference>
<dbReference type="RefSeq" id="XP_013867504.1">
    <property type="nucleotide sequence ID" value="XM_014012050.1"/>
</dbReference>
<keyword evidence="4 11" id="KW-0349">Heme</keyword>
<evidence type="ECO:0000256" key="2">
    <source>
        <dbReference type="ARBA" id="ARBA00004308"/>
    </source>
</evidence>
<keyword evidence="6 12" id="KW-0560">Oxidoreductase</keyword>
<comment type="similarity">
    <text evidence="3 12">Belongs to the cytochrome P450 family.</text>
</comment>
<keyword evidence="7 11" id="KW-0408">Iron</keyword>
<comment type="catalytic activity">
    <reaction evidence="10">
        <text>an organic molecule + reduced [NADPH--hemoprotein reductase] + O2 = an alcohol + oxidized [NADPH--hemoprotein reductase] + H2O + H(+)</text>
        <dbReference type="Rhea" id="RHEA:17149"/>
        <dbReference type="Rhea" id="RHEA-COMP:11964"/>
        <dbReference type="Rhea" id="RHEA-COMP:11965"/>
        <dbReference type="ChEBI" id="CHEBI:15377"/>
        <dbReference type="ChEBI" id="CHEBI:15378"/>
        <dbReference type="ChEBI" id="CHEBI:15379"/>
        <dbReference type="ChEBI" id="CHEBI:30879"/>
        <dbReference type="ChEBI" id="CHEBI:57618"/>
        <dbReference type="ChEBI" id="CHEBI:58210"/>
        <dbReference type="ChEBI" id="CHEBI:142491"/>
        <dbReference type="EC" id="1.14.14.1"/>
    </reaction>
</comment>
<comment type="cofactor">
    <cofactor evidence="1 11 13">
        <name>heme</name>
        <dbReference type="ChEBI" id="CHEBI:30413"/>
    </cofactor>
</comment>
<proteinExistence type="inferred from homology"/>
<keyword evidence="5 11" id="KW-0479">Metal-binding</keyword>
<dbReference type="PANTHER" id="PTHR24289:SF22">
    <property type="entry name" value="CYTOCHROME P450 1A"/>
    <property type="match status" value="1"/>
</dbReference>
<evidence type="ECO:0000313" key="15">
    <source>
        <dbReference type="Proteomes" id="UP000192220"/>
    </source>
</evidence>
<dbReference type="SUPFAM" id="SSF48264">
    <property type="entry name" value="Cytochrome P450"/>
    <property type="match status" value="1"/>
</dbReference>
<evidence type="ECO:0000256" key="14">
    <source>
        <dbReference type="SAM" id="Phobius"/>
    </source>
</evidence>
<evidence type="ECO:0000313" key="16">
    <source>
        <dbReference type="RefSeq" id="XP_013867504.1"/>
    </source>
</evidence>
<evidence type="ECO:0000256" key="4">
    <source>
        <dbReference type="ARBA" id="ARBA00022617"/>
    </source>
</evidence>
<sequence length="523" mass="58714">MGLMSGNLLVSVDPSSPLFIATVALCLLALVLVVLRIQQSQLDQTKFPAPPGPTPWPLVGNLLQLGDQMHLSLTHFGLQYGDVFQLHLGSLRVVVLGGFSTTRQALVRQGDDFAGRPELFTFSAVADGNSMTFSEKYGPAWLLHKKLCKNALRSFSQAEPRGSGATCLLEEHICAEATEMVEVIRAKAVKDSDTMGIDPSISLVTCVANVVCALCFGRRYSHDDEEFLTIVNINNVVLKLFAAGNLADFFPVFRYLPSPSLRKLVQYIHRINGFMEQRIEEHINTFDKNHIRDITDALIALCEGREENKETSLLSNSQIIHTVIDIFGAGFDTIFAGLQWSLLYLIKFPDIQDKIHQEIDDHIGSARLPRFADKPNMPFTVAFIHEVFRHSSYIPFTIPHCTTRDTFLNGYFIPKDTCVFINQYQVNHDMDLWGDPEKFRPDRFLGPSGQLNKELMEKVLIFGVGKRRCVGDVFARLEMFVFLTTLLHGLRIENVAGQKLDLGADFGLTMKPRPYRIAVSSRF</sequence>
<evidence type="ECO:0000256" key="13">
    <source>
        <dbReference type="RuleBase" id="RU368045"/>
    </source>
</evidence>
<dbReference type="PRINTS" id="PR00385">
    <property type="entry name" value="P450"/>
</dbReference>
<dbReference type="OrthoDB" id="1055148at2759"/>
<dbReference type="EC" id="1.14.14.1" evidence="13"/>
<keyword evidence="14" id="KW-0812">Transmembrane</keyword>
<dbReference type="GO" id="GO:0020037">
    <property type="term" value="F:heme binding"/>
    <property type="evidence" value="ECO:0007669"/>
    <property type="project" value="UniProtKB-UniRule"/>
</dbReference>
<dbReference type="InParanoid" id="A0A2I4BID7"/>
<gene>
    <name evidence="16" type="primary">cyp1d1</name>
</gene>
<dbReference type="PRINTS" id="PR00463">
    <property type="entry name" value="EP450I"/>
</dbReference>
<dbReference type="FunFam" id="1.10.630.10:FF:000002">
    <property type="entry name" value="Cytochrome P450 1A1"/>
    <property type="match status" value="1"/>
</dbReference>
<dbReference type="InterPro" id="IPR002401">
    <property type="entry name" value="Cyt_P450_E_grp-I"/>
</dbReference>
<dbReference type="GO" id="GO:0042446">
    <property type="term" value="P:hormone biosynthetic process"/>
    <property type="evidence" value="ECO:0007669"/>
    <property type="project" value="TreeGrafter"/>
</dbReference>
<evidence type="ECO:0000256" key="11">
    <source>
        <dbReference type="PIRSR" id="PIRSR602401-1"/>
    </source>
</evidence>
<organism evidence="15 16">
    <name type="scientific">Austrofundulus limnaeus</name>
    <name type="common">Annual killifish</name>
    <dbReference type="NCBI Taxonomy" id="52670"/>
    <lineage>
        <taxon>Eukaryota</taxon>
        <taxon>Metazoa</taxon>
        <taxon>Chordata</taxon>
        <taxon>Craniata</taxon>
        <taxon>Vertebrata</taxon>
        <taxon>Euteleostomi</taxon>
        <taxon>Actinopterygii</taxon>
        <taxon>Neopterygii</taxon>
        <taxon>Teleostei</taxon>
        <taxon>Neoteleostei</taxon>
        <taxon>Acanthomorphata</taxon>
        <taxon>Ovalentaria</taxon>
        <taxon>Atherinomorphae</taxon>
        <taxon>Cyprinodontiformes</taxon>
        <taxon>Rivulidae</taxon>
        <taxon>Austrofundulus</taxon>
    </lineage>
</organism>
<dbReference type="PANTHER" id="PTHR24289">
    <property type="entry name" value="STEROID 17-ALPHA-HYDROXYLASE/17,20 LYASE"/>
    <property type="match status" value="1"/>
</dbReference>
<evidence type="ECO:0000256" key="3">
    <source>
        <dbReference type="ARBA" id="ARBA00010617"/>
    </source>
</evidence>
<dbReference type="STRING" id="52670.A0A2I4BID7"/>
<comment type="subcellular location">
    <subcellularLocation>
        <location evidence="2">Endomembrane system</location>
    </subcellularLocation>
    <subcellularLocation>
        <location evidence="13">Endoplasmic reticulum membrane</location>
        <topology evidence="13">Peripheral membrane protein</topology>
    </subcellularLocation>
    <subcellularLocation>
        <location evidence="13">Microsome membrane</location>
        <topology evidence="13">Peripheral membrane protein</topology>
    </subcellularLocation>
</comment>
<dbReference type="KEGG" id="alim:106520110"/>
<accession>A0A2I4BID7</accession>
<dbReference type="InterPro" id="IPR001128">
    <property type="entry name" value="Cyt_P450"/>
</dbReference>
<dbReference type="CTD" id="492344"/>
<evidence type="ECO:0000256" key="6">
    <source>
        <dbReference type="ARBA" id="ARBA00023002"/>
    </source>
</evidence>
<evidence type="ECO:0000256" key="1">
    <source>
        <dbReference type="ARBA" id="ARBA00001971"/>
    </source>
</evidence>
<dbReference type="AlphaFoldDB" id="A0A2I4BID7"/>
<evidence type="ECO:0000256" key="5">
    <source>
        <dbReference type="ARBA" id="ARBA00022723"/>
    </source>
</evidence>
<keyword evidence="13" id="KW-0256">Endoplasmic reticulum</keyword>
<dbReference type="FunCoup" id="A0A2I4BID7">
    <property type="interactions" value="29"/>
</dbReference>
<dbReference type="PRINTS" id="PR01683">
    <property type="entry name" value="EP450ICYP1A"/>
</dbReference>
<dbReference type="Gene3D" id="1.10.630.10">
    <property type="entry name" value="Cytochrome P450"/>
    <property type="match status" value="1"/>
</dbReference>
<dbReference type="InterPro" id="IPR008066">
    <property type="entry name" value="Cyt_P450_E_grp-I_CYP1"/>
</dbReference>